<dbReference type="InterPro" id="IPR032808">
    <property type="entry name" value="DoxX"/>
</dbReference>
<accession>A0ABN1B3V1</accession>
<comment type="subcellular location">
    <subcellularLocation>
        <location evidence="1">Membrane</location>
        <topology evidence="1">Multi-pass membrane protein</topology>
    </subcellularLocation>
</comment>
<dbReference type="RefSeq" id="WP_343839260.1">
    <property type="nucleotide sequence ID" value="NZ_BAAADO010000003.1"/>
</dbReference>
<gene>
    <name evidence="6" type="ORF">GCM10008986_14450</name>
</gene>
<feature type="transmembrane region" description="Helical" evidence="5">
    <location>
        <begin position="39"/>
        <end position="58"/>
    </location>
</feature>
<evidence type="ECO:0000313" key="6">
    <source>
        <dbReference type="EMBL" id="GAA0489690.1"/>
    </source>
</evidence>
<keyword evidence="4 5" id="KW-0472">Membrane</keyword>
<evidence type="ECO:0000256" key="2">
    <source>
        <dbReference type="ARBA" id="ARBA00022692"/>
    </source>
</evidence>
<evidence type="ECO:0000256" key="3">
    <source>
        <dbReference type="ARBA" id="ARBA00022989"/>
    </source>
</evidence>
<evidence type="ECO:0000256" key="4">
    <source>
        <dbReference type="ARBA" id="ARBA00023136"/>
    </source>
</evidence>
<evidence type="ECO:0008006" key="8">
    <source>
        <dbReference type="Google" id="ProtNLM"/>
    </source>
</evidence>
<dbReference type="Proteomes" id="UP001500880">
    <property type="component" value="Unassembled WGS sequence"/>
</dbReference>
<keyword evidence="3 5" id="KW-1133">Transmembrane helix</keyword>
<proteinExistence type="predicted"/>
<reference evidence="6 7" key="1">
    <citation type="journal article" date="2019" name="Int. J. Syst. Evol. Microbiol.">
        <title>The Global Catalogue of Microorganisms (GCM) 10K type strain sequencing project: providing services to taxonomists for standard genome sequencing and annotation.</title>
        <authorList>
            <consortium name="The Broad Institute Genomics Platform"/>
            <consortium name="The Broad Institute Genome Sequencing Center for Infectious Disease"/>
            <person name="Wu L."/>
            <person name="Ma J."/>
        </authorList>
    </citation>
    <scope>NUCLEOTIDE SEQUENCE [LARGE SCALE GENOMIC DNA]</scope>
    <source>
        <strain evidence="6 7">JCM 12389</strain>
    </source>
</reference>
<evidence type="ECO:0000313" key="7">
    <source>
        <dbReference type="Proteomes" id="UP001500880"/>
    </source>
</evidence>
<organism evidence="6 7">
    <name type="scientific">Salinibacillus aidingensis</name>
    <dbReference type="NCBI Taxonomy" id="237684"/>
    <lineage>
        <taxon>Bacteria</taxon>
        <taxon>Bacillati</taxon>
        <taxon>Bacillota</taxon>
        <taxon>Bacilli</taxon>
        <taxon>Bacillales</taxon>
        <taxon>Bacillaceae</taxon>
        <taxon>Salinibacillus</taxon>
    </lineage>
</organism>
<evidence type="ECO:0000256" key="5">
    <source>
        <dbReference type="SAM" id="Phobius"/>
    </source>
</evidence>
<feature type="transmembrane region" description="Helical" evidence="5">
    <location>
        <begin position="6"/>
        <end position="27"/>
    </location>
</feature>
<dbReference type="EMBL" id="BAAADO010000003">
    <property type="protein sequence ID" value="GAA0489690.1"/>
    <property type="molecule type" value="Genomic_DNA"/>
</dbReference>
<evidence type="ECO:0000256" key="1">
    <source>
        <dbReference type="ARBA" id="ARBA00004141"/>
    </source>
</evidence>
<feature type="transmembrane region" description="Helical" evidence="5">
    <location>
        <begin position="64"/>
        <end position="85"/>
    </location>
</feature>
<sequence>MEGFWLIGRIIFGIYFLMTGFNHLTNYQGMKQATQQKNVPLAGAAVSGSGLILIFGGLSILTGLYVGIGVLLLVVFLILAAILFHNFWSFEDPMQKMGEENQFMKNIALAAALLMMLQIQDWTWSL</sequence>
<name>A0ABN1B3V1_9BACI</name>
<keyword evidence="7" id="KW-1185">Reference proteome</keyword>
<keyword evidence="2 5" id="KW-0812">Transmembrane</keyword>
<dbReference type="Pfam" id="PF07681">
    <property type="entry name" value="DoxX"/>
    <property type="match status" value="1"/>
</dbReference>
<comment type="caution">
    <text evidence="6">The sequence shown here is derived from an EMBL/GenBank/DDBJ whole genome shotgun (WGS) entry which is preliminary data.</text>
</comment>
<protein>
    <recommendedName>
        <fullName evidence="8">DoxX family protein</fullName>
    </recommendedName>
</protein>